<gene>
    <name evidence="2" type="ORF">BD311DRAFT_502653</name>
</gene>
<feature type="region of interest" description="Disordered" evidence="1">
    <location>
        <begin position="256"/>
        <end position="449"/>
    </location>
</feature>
<dbReference type="EMBL" id="ML143463">
    <property type="protein sequence ID" value="TBU25298.1"/>
    <property type="molecule type" value="Genomic_DNA"/>
</dbReference>
<dbReference type="Proteomes" id="UP000292957">
    <property type="component" value="Unassembled WGS sequence"/>
</dbReference>
<dbReference type="OrthoDB" id="10628736at2759"/>
<reference evidence="2" key="1">
    <citation type="submission" date="2019-01" db="EMBL/GenBank/DDBJ databases">
        <title>Draft genome sequences of three monokaryotic isolates of the white-rot basidiomycete fungus Dichomitus squalens.</title>
        <authorList>
            <consortium name="DOE Joint Genome Institute"/>
            <person name="Lopez S.C."/>
            <person name="Andreopoulos B."/>
            <person name="Pangilinan J."/>
            <person name="Lipzen A."/>
            <person name="Riley R."/>
            <person name="Ahrendt S."/>
            <person name="Ng V."/>
            <person name="Barry K."/>
            <person name="Daum C."/>
            <person name="Grigoriev I.V."/>
            <person name="Hilden K.S."/>
            <person name="Makela M.R."/>
            <person name="de Vries R.P."/>
        </authorList>
    </citation>
    <scope>NUCLEOTIDE SEQUENCE [LARGE SCALE GENOMIC DNA]</scope>
    <source>
        <strain evidence="2">OM18370.1</strain>
    </source>
</reference>
<organism evidence="2">
    <name type="scientific">Dichomitus squalens</name>
    <dbReference type="NCBI Taxonomy" id="114155"/>
    <lineage>
        <taxon>Eukaryota</taxon>
        <taxon>Fungi</taxon>
        <taxon>Dikarya</taxon>
        <taxon>Basidiomycota</taxon>
        <taxon>Agaricomycotina</taxon>
        <taxon>Agaricomycetes</taxon>
        <taxon>Polyporales</taxon>
        <taxon>Polyporaceae</taxon>
        <taxon>Dichomitus</taxon>
    </lineage>
</organism>
<sequence>MTAVLSPQRNSSSFVQPPDLTHGAASEALALHADPYRHVHNGTTALLESNSSALSARDPVQISEQVNPEVNSLYAPSQHTSVQASTNLSHADPAFTNASEHGDSGNDQTLHSLETPAPPPLPVKFPIYDRPKSVSILAPADISPVSRGFSYSASDLGHAFRTSRSLDLTSPGSVPAPPTILTSQQHPVHITAGGSDLSFPLDAFHANPSTMEPVTGDTSSKAYRRNKLLKSRPQPPSSLATRPSALSLLLNRAFGSGESLSRHSRSNSAPSMDDRTYRPTRSLSDGSAKSPLARPHPSSRGSDTTDSSCTTLSWASTSVSDASTAITTPESVASPGLSPRNSTRTNKLHKKRPPLAPSAYQYPPGRHSAALGRSKSTPNGLGQRSPKNRIWTSVEEARHAAESVDESGGQEPSYWHASPTESSPSGRSTLGPIFEVRKRRSSQAISDLA</sequence>
<feature type="compositionally biased region" description="Polar residues" evidence="1">
    <location>
        <begin position="1"/>
        <end position="15"/>
    </location>
</feature>
<protein>
    <submittedName>
        <fullName evidence="2">Uncharacterized protein</fullName>
    </submittedName>
</protein>
<evidence type="ECO:0000256" key="1">
    <source>
        <dbReference type="SAM" id="MobiDB-lite"/>
    </source>
</evidence>
<proteinExistence type="predicted"/>
<feature type="compositionally biased region" description="Polar residues" evidence="1">
    <location>
        <begin position="314"/>
        <end position="331"/>
    </location>
</feature>
<name>A0A4Q9MFI5_9APHY</name>
<accession>A0A4Q9MFI5</accession>
<dbReference type="AlphaFoldDB" id="A0A4Q9MFI5"/>
<evidence type="ECO:0000313" key="2">
    <source>
        <dbReference type="EMBL" id="TBU25298.1"/>
    </source>
</evidence>
<feature type="region of interest" description="Disordered" evidence="1">
    <location>
        <begin position="1"/>
        <end position="20"/>
    </location>
</feature>
<feature type="compositionally biased region" description="Low complexity" evidence="1">
    <location>
        <begin position="298"/>
        <end position="313"/>
    </location>
</feature>
<feature type="region of interest" description="Disordered" evidence="1">
    <location>
        <begin position="92"/>
        <end position="125"/>
    </location>
</feature>
<feature type="compositionally biased region" description="Polar residues" evidence="1">
    <location>
        <begin position="419"/>
        <end position="428"/>
    </location>
</feature>